<protein>
    <recommendedName>
        <fullName evidence="2">DUF7924 domain-containing protein</fullName>
    </recommendedName>
</protein>
<dbReference type="InterPro" id="IPR057684">
    <property type="entry name" value="DUF7924"/>
</dbReference>
<sequence>MAPKRDKGKSKEVTKRSGPYDPNYEQYLNDHDTWFASADDGTKPDNYDYTIQRLEVPSSPDLLTELSDQHKDFIKKNDTGSQETLFDSVIPTIQGPSDGLYARNRRFYNMRLGDTISDAQPDYYEGVHPKDIHAEVKRTLSKRIIPTNARGTKDPAAPNYFFEAKAPNQYTEDARMQAGIAGVLGARGLHSLQNYCKGTKKPVYDGNAYTFSVTYVKFELTIYATYLTAPSQDIDRPQYTVTEINQYWLKNKSLFLEGVTACRNLRNLAREFREKFVNEANERVKKPTRQTRSTHATGDLPDLSEEDHPSTEGPTNLGTDLGPDSNDGMSSRESSAFESWTSRLRGRRRRGAAPDELPRKKPGRKGRG</sequence>
<dbReference type="Pfam" id="PF25545">
    <property type="entry name" value="DUF7924"/>
    <property type="match status" value="1"/>
</dbReference>
<dbReference type="Proteomes" id="UP001320245">
    <property type="component" value="Unassembled WGS sequence"/>
</dbReference>
<keyword evidence="4" id="KW-1185">Reference proteome</keyword>
<evidence type="ECO:0000313" key="4">
    <source>
        <dbReference type="Proteomes" id="UP001320245"/>
    </source>
</evidence>
<organism evidence="3 4">
    <name type="scientific">Cytospora paraplurivora</name>
    <dbReference type="NCBI Taxonomy" id="2898453"/>
    <lineage>
        <taxon>Eukaryota</taxon>
        <taxon>Fungi</taxon>
        <taxon>Dikarya</taxon>
        <taxon>Ascomycota</taxon>
        <taxon>Pezizomycotina</taxon>
        <taxon>Sordariomycetes</taxon>
        <taxon>Sordariomycetidae</taxon>
        <taxon>Diaporthales</taxon>
        <taxon>Cytosporaceae</taxon>
        <taxon>Cytospora</taxon>
    </lineage>
</organism>
<evidence type="ECO:0000259" key="2">
    <source>
        <dbReference type="Pfam" id="PF25545"/>
    </source>
</evidence>
<proteinExistence type="predicted"/>
<feature type="region of interest" description="Disordered" evidence="1">
    <location>
        <begin position="1"/>
        <end position="25"/>
    </location>
</feature>
<evidence type="ECO:0000256" key="1">
    <source>
        <dbReference type="SAM" id="MobiDB-lite"/>
    </source>
</evidence>
<feature type="domain" description="DUF7924" evidence="2">
    <location>
        <begin position="95"/>
        <end position="272"/>
    </location>
</feature>
<feature type="compositionally biased region" description="Polar residues" evidence="1">
    <location>
        <begin position="327"/>
        <end position="342"/>
    </location>
</feature>
<evidence type="ECO:0000313" key="3">
    <source>
        <dbReference type="EMBL" id="KAK7739656.1"/>
    </source>
</evidence>
<name>A0AAN9U5C9_9PEZI</name>
<dbReference type="EMBL" id="JAJSPL020000022">
    <property type="protein sequence ID" value="KAK7739656.1"/>
    <property type="molecule type" value="Genomic_DNA"/>
</dbReference>
<dbReference type="AlphaFoldDB" id="A0AAN9U5C9"/>
<accession>A0AAN9U5C9</accession>
<comment type="caution">
    <text evidence="3">The sequence shown here is derived from an EMBL/GenBank/DDBJ whole genome shotgun (WGS) entry which is preliminary data.</text>
</comment>
<gene>
    <name evidence="3" type="ORF">SLS53_005623</name>
</gene>
<reference evidence="3 4" key="1">
    <citation type="journal article" date="2023" name="PLoS ONE">
        <title>Cytospora paraplurivora sp. nov. isolated from orchards with fruit tree decline syndrome in Ontario, Canada.</title>
        <authorList>
            <person name="Ilyukhin E."/>
            <person name="Nguyen H.D.T."/>
            <person name="Castle A.J."/>
            <person name="Ellouze W."/>
        </authorList>
    </citation>
    <scope>NUCLEOTIDE SEQUENCE [LARGE SCALE GENOMIC DNA]</scope>
    <source>
        <strain evidence="3 4">FDS-564</strain>
    </source>
</reference>
<feature type="region of interest" description="Disordered" evidence="1">
    <location>
        <begin position="282"/>
        <end position="368"/>
    </location>
</feature>